<dbReference type="Gene3D" id="1.25.40.10">
    <property type="entry name" value="Tetratricopeptide repeat domain"/>
    <property type="match status" value="1"/>
</dbReference>
<evidence type="ECO:0000256" key="5">
    <source>
        <dbReference type="ARBA" id="ARBA00022833"/>
    </source>
</evidence>
<proteinExistence type="predicted"/>
<dbReference type="EMBL" id="VMNH01000009">
    <property type="protein sequence ID" value="TVO75213.1"/>
    <property type="molecule type" value="Genomic_DNA"/>
</dbReference>
<reference evidence="8 9" key="1">
    <citation type="submission" date="2019-07" db="EMBL/GenBank/DDBJ databases">
        <title>The pathways for chlorine oxyanion respiration interact through the shared metabolite chlorate.</title>
        <authorList>
            <person name="Barnum T.P."/>
            <person name="Cheng Y."/>
            <person name="Hill K.A."/>
            <person name="Lucas L.N."/>
            <person name="Carlson H.K."/>
            <person name="Coates J.D."/>
        </authorList>
    </citation>
    <scope>NUCLEOTIDE SEQUENCE [LARGE SCALE GENOMIC DNA]</scope>
    <source>
        <strain evidence="8 9">BK-1</strain>
    </source>
</reference>
<evidence type="ECO:0000256" key="1">
    <source>
        <dbReference type="ARBA" id="ARBA00001947"/>
    </source>
</evidence>
<evidence type="ECO:0000256" key="3">
    <source>
        <dbReference type="ARBA" id="ARBA00022723"/>
    </source>
</evidence>
<evidence type="ECO:0000313" key="8">
    <source>
        <dbReference type="EMBL" id="TVO75213.1"/>
    </source>
</evidence>
<accession>A0A557SCT4</accession>
<dbReference type="InterPro" id="IPR011990">
    <property type="entry name" value="TPR-like_helical_dom_sf"/>
</dbReference>
<keyword evidence="9" id="KW-1185">Reference proteome</keyword>
<dbReference type="InterPro" id="IPR051156">
    <property type="entry name" value="Mito/Outer_Membr_Metalloprot"/>
</dbReference>
<dbReference type="PANTHER" id="PTHR22726:SF24">
    <property type="entry name" value="M48 FAMILY METALLOPEPTIDASE"/>
    <property type="match status" value="1"/>
</dbReference>
<evidence type="ECO:0000256" key="4">
    <source>
        <dbReference type="ARBA" id="ARBA00022801"/>
    </source>
</evidence>
<gene>
    <name evidence="8" type="ORF">FHP88_09390</name>
</gene>
<keyword evidence="2 8" id="KW-0645">Protease</keyword>
<keyword evidence="5" id="KW-0862">Zinc</keyword>
<evidence type="ECO:0000259" key="7">
    <source>
        <dbReference type="Pfam" id="PF01435"/>
    </source>
</evidence>
<dbReference type="SUPFAM" id="SSF48452">
    <property type="entry name" value="TPR-like"/>
    <property type="match status" value="1"/>
</dbReference>
<comment type="cofactor">
    <cofactor evidence="1">
        <name>Zn(2+)</name>
        <dbReference type="ChEBI" id="CHEBI:29105"/>
    </cofactor>
</comment>
<dbReference type="Gene3D" id="3.30.2010.10">
    <property type="entry name" value="Metalloproteases ('zincins'), catalytic domain"/>
    <property type="match status" value="1"/>
</dbReference>
<dbReference type="OrthoDB" id="9810445at2"/>
<feature type="domain" description="Peptidase M48" evidence="7">
    <location>
        <begin position="73"/>
        <end position="253"/>
    </location>
</feature>
<dbReference type="InterPro" id="IPR019734">
    <property type="entry name" value="TPR_rpt"/>
</dbReference>
<evidence type="ECO:0000256" key="6">
    <source>
        <dbReference type="ARBA" id="ARBA00023049"/>
    </source>
</evidence>
<organism evidence="8 9">
    <name type="scientific">Sedimenticola selenatireducens</name>
    <dbReference type="NCBI Taxonomy" id="191960"/>
    <lineage>
        <taxon>Bacteria</taxon>
        <taxon>Pseudomonadati</taxon>
        <taxon>Pseudomonadota</taxon>
        <taxon>Gammaproteobacteria</taxon>
        <taxon>Chromatiales</taxon>
        <taxon>Sedimenticolaceae</taxon>
        <taxon>Sedimenticola</taxon>
    </lineage>
</organism>
<dbReference type="Proteomes" id="UP000316649">
    <property type="component" value="Unassembled WGS sequence"/>
</dbReference>
<dbReference type="InterPro" id="IPR001915">
    <property type="entry name" value="Peptidase_M48"/>
</dbReference>
<dbReference type="Pfam" id="PF01435">
    <property type="entry name" value="Peptidase_M48"/>
    <property type="match status" value="1"/>
</dbReference>
<keyword evidence="4" id="KW-0378">Hydrolase</keyword>
<dbReference type="PROSITE" id="PS51257">
    <property type="entry name" value="PROKAR_LIPOPROTEIN"/>
    <property type="match status" value="1"/>
</dbReference>
<dbReference type="GO" id="GO:0004222">
    <property type="term" value="F:metalloendopeptidase activity"/>
    <property type="evidence" value="ECO:0007669"/>
    <property type="project" value="InterPro"/>
</dbReference>
<comment type="caution">
    <text evidence="8">The sequence shown here is derived from an EMBL/GenBank/DDBJ whole genome shotgun (WGS) entry which is preliminary data.</text>
</comment>
<keyword evidence="6 8" id="KW-0482">Metalloprotease</keyword>
<dbReference type="SMART" id="SM00028">
    <property type="entry name" value="TPR"/>
    <property type="match status" value="4"/>
</dbReference>
<protein>
    <submittedName>
        <fullName evidence="8">M48 family metalloprotease</fullName>
    </submittedName>
</protein>
<evidence type="ECO:0000313" key="9">
    <source>
        <dbReference type="Proteomes" id="UP000316649"/>
    </source>
</evidence>
<dbReference type="GO" id="GO:0051603">
    <property type="term" value="P:proteolysis involved in protein catabolic process"/>
    <property type="evidence" value="ECO:0007669"/>
    <property type="project" value="TreeGrafter"/>
</dbReference>
<keyword evidence="3" id="KW-0479">Metal-binding</keyword>
<dbReference type="GO" id="GO:0016020">
    <property type="term" value="C:membrane"/>
    <property type="evidence" value="ECO:0007669"/>
    <property type="project" value="TreeGrafter"/>
</dbReference>
<sequence>MMRMNRRLPHWLWPLWVLLIVAGITGCATNPVTGKSELALVSEASELQIGQSQYQPSRQMQGGDYKLDPSLIKYVQGVGQRLAAVSDRKLPYEFVVLNDSTPNAWALPGGKIAVNRGLLLELDNEAELAAVLGHEIVHAAARHGAQGIERGIVLQGVLLAAGVATRDSDYSQLAVGAAAVGANLINQGYSRDAELEADLFGMTYMVRAGYDPMAAVGLQETFVRLSKDRKENWLSGLFASHPPSMERVEKNRETARRLAKGGDLGRERYQKQIAALKRVAPGYAAYTEGLAALRDKKPDQALALAKKAIKIEPREALFHGLNGDALVLKRNNPAALSAYDRAVQLDSDFFRHLLKRGAVKAELGDHVGARQDLSKSIELLPTADAHYLLGQEALRAGDRQQALAHYQAASGASSGSGQAAAAALVRLDLPAHPHKYLNTSLAVDSSGRLLIQLENRTTVAVSNLHVQLGERSASGRVSVRAEYKVPEKLEPGQRIVLRSEFRLANAGLVSRWAGRVVRAVIDDR</sequence>
<name>A0A557SCT4_9GAMM</name>
<evidence type="ECO:0000256" key="2">
    <source>
        <dbReference type="ARBA" id="ARBA00022670"/>
    </source>
</evidence>
<dbReference type="AlphaFoldDB" id="A0A557SCT4"/>
<dbReference type="GO" id="GO:0046872">
    <property type="term" value="F:metal ion binding"/>
    <property type="evidence" value="ECO:0007669"/>
    <property type="project" value="UniProtKB-KW"/>
</dbReference>
<dbReference type="PANTHER" id="PTHR22726">
    <property type="entry name" value="METALLOENDOPEPTIDASE OMA1"/>
    <property type="match status" value="1"/>
</dbReference>